<reference evidence="2" key="1">
    <citation type="submission" date="2022-11" db="EMBL/GenBank/DDBJ databases">
        <title>Minimal conservation of predation-associated metabolite biosynthetic gene clusters underscores biosynthetic potential of Myxococcota including descriptions for ten novel species: Archangium lansinium sp. nov., Myxococcus landrumus sp. nov., Nannocystis bai.</title>
        <authorList>
            <person name="Ahearne A."/>
            <person name="Stevens C."/>
            <person name="Phillips K."/>
        </authorList>
    </citation>
    <scope>NUCLEOTIDE SEQUENCE</scope>
    <source>
        <strain evidence="2">Na p29</strain>
    </source>
</reference>
<keyword evidence="3" id="KW-1185">Reference proteome</keyword>
<accession>A0A9X3J053</accession>
<protein>
    <submittedName>
        <fullName evidence="2">Ribulose phosphate epimerase</fullName>
    </submittedName>
</protein>
<evidence type="ECO:0000256" key="1">
    <source>
        <dbReference type="SAM" id="MobiDB-lite"/>
    </source>
</evidence>
<feature type="region of interest" description="Disordered" evidence="1">
    <location>
        <begin position="20"/>
        <end position="86"/>
    </location>
</feature>
<dbReference type="AlphaFoldDB" id="A0A9X3J053"/>
<sequence length="314" mass="32069">MSLRALPLLLLVACVLRPTGDEQTTETGGTSAAATTTGDGATTVPAPVTSSTTAPPLPTTTGPSPTGEPDTSASAGDDTGATFLLPFDQPLPGCDPWIEDCPPGEKCMPYASDGGSSWQDTKCSPIAPNPAGVGEPCQAIGSWTSGEDTCAKHSMCWPDESDDLEGTCVAFCDGSPEAPSCAPPKTTCHVSGSGVLLLCLPMCDPLLQDCPGGELCLPDANPPGGFICVPDAREERQVFDPCEFINDCAPGLFCVLPGLASECDPDQEGCCLPVCDLNAPNICPGADQECLPWPGEGQAAPGFEHVGICGLPMP</sequence>
<evidence type="ECO:0000313" key="3">
    <source>
        <dbReference type="Proteomes" id="UP001150924"/>
    </source>
</evidence>
<feature type="compositionally biased region" description="Low complexity" evidence="1">
    <location>
        <begin position="20"/>
        <end position="72"/>
    </location>
</feature>
<gene>
    <name evidence="2" type="ORF">OV079_32595</name>
</gene>
<dbReference type="RefSeq" id="WP_267773091.1">
    <property type="nucleotide sequence ID" value="NZ_JAPNKE010000002.1"/>
</dbReference>
<proteinExistence type="predicted"/>
<organism evidence="2 3">
    <name type="scientific">Nannocystis pusilla</name>
    <dbReference type="NCBI Taxonomy" id="889268"/>
    <lineage>
        <taxon>Bacteria</taxon>
        <taxon>Pseudomonadati</taxon>
        <taxon>Myxococcota</taxon>
        <taxon>Polyangia</taxon>
        <taxon>Nannocystales</taxon>
        <taxon>Nannocystaceae</taxon>
        <taxon>Nannocystis</taxon>
    </lineage>
</organism>
<dbReference type="EMBL" id="JAPNKE010000002">
    <property type="protein sequence ID" value="MCY1010226.1"/>
    <property type="molecule type" value="Genomic_DNA"/>
</dbReference>
<name>A0A9X3J053_9BACT</name>
<comment type="caution">
    <text evidence="2">The sequence shown here is derived from an EMBL/GenBank/DDBJ whole genome shotgun (WGS) entry which is preliminary data.</text>
</comment>
<dbReference type="Proteomes" id="UP001150924">
    <property type="component" value="Unassembled WGS sequence"/>
</dbReference>
<evidence type="ECO:0000313" key="2">
    <source>
        <dbReference type="EMBL" id="MCY1010226.1"/>
    </source>
</evidence>